<evidence type="ECO:0000256" key="14">
    <source>
        <dbReference type="ARBA" id="ARBA00048359"/>
    </source>
</evidence>
<keyword evidence="6 15" id="KW-0436">Ligase</keyword>
<evidence type="ECO:0000256" key="6">
    <source>
        <dbReference type="ARBA" id="ARBA00022598"/>
    </source>
</evidence>
<dbReference type="EC" id="6.1.1.5" evidence="15"/>
<gene>
    <name evidence="15" type="primary">ileS</name>
    <name evidence="18" type="ORF">A2729_01255</name>
</gene>
<dbReference type="GO" id="GO:0006428">
    <property type="term" value="P:isoleucyl-tRNA aminoacylation"/>
    <property type="evidence" value="ECO:0007669"/>
    <property type="project" value="UniProtKB-UniRule"/>
</dbReference>
<evidence type="ECO:0000256" key="8">
    <source>
        <dbReference type="ARBA" id="ARBA00022741"/>
    </source>
</evidence>
<dbReference type="GO" id="GO:0002161">
    <property type="term" value="F:aminoacyl-tRNA deacylase activity"/>
    <property type="evidence" value="ECO:0007669"/>
    <property type="project" value="InterPro"/>
</dbReference>
<evidence type="ECO:0000313" key="18">
    <source>
        <dbReference type="EMBL" id="OGY43932.1"/>
    </source>
</evidence>
<evidence type="ECO:0000256" key="12">
    <source>
        <dbReference type="ARBA" id="ARBA00023146"/>
    </source>
</evidence>
<evidence type="ECO:0000256" key="4">
    <source>
        <dbReference type="ARBA" id="ARBA00011245"/>
    </source>
</evidence>
<dbReference type="SUPFAM" id="SSF52374">
    <property type="entry name" value="Nucleotidylyl transferase"/>
    <property type="match status" value="1"/>
</dbReference>
<keyword evidence="11 15" id="KW-0648">Protein biosynthesis</keyword>
<dbReference type="HAMAP" id="MF_02003">
    <property type="entry name" value="Ile_tRNA_synth_type2"/>
    <property type="match status" value="1"/>
</dbReference>
<dbReference type="InterPro" id="IPR014729">
    <property type="entry name" value="Rossmann-like_a/b/a_fold"/>
</dbReference>
<dbReference type="GO" id="GO:0005737">
    <property type="term" value="C:cytoplasm"/>
    <property type="evidence" value="ECO:0007669"/>
    <property type="project" value="UniProtKB-SubCell"/>
</dbReference>
<dbReference type="Gene3D" id="1.10.730.10">
    <property type="entry name" value="Isoleucyl-tRNA Synthetase, Domain 1"/>
    <property type="match status" value="1"/>
</dbReference>
<comment type="function">
    <text evidence="13 15">Catalyzes the attachment of isoleucine to tRNA(Ile). As IleRS can inadvertently accommodate and process structurally similar amino acids such as valine, to avoid such errors it has two additional distinct tRNA(Ile)-dependent editing activities. One activity is designated as 'pretransfer' editing and involves the hydrolysis of activated Val-AMP. The other activity is designated 'posttransfer' editing and involves deacylation of mischarged Val-tRNA(Ile).</text>
</comment>
<evidence type="ECO:0000256" key="5">
    <source>
        <dbReference type="ARBA" id="ARBA00022490"/>
    </source>
</evidence>
<dbReference type="STRING" id="1797532.A2729_01255"/>
<dbReference type="EMBL" id="MHIB01000027">
    <property type="protein sequence ID" value="OGY43932.1"/>
    <property type="molecule type" value="Genomic_DNA"/>
</dbReference>
<dbReference type="GO" id="GO:0008270">
    <property type="term" value="F:zinc ion binding"/>
    <property type="evidence" value="ECO:0007669"/>
    <property type="project" value="UniProtKB-UniRule"/>
</dbReference>
<accession>A0A1G1XVA9</accession>
<feature type="short sequence motif" description="'HIGH' region" evidence="15">
    <location>
        <begin position="42"/>
        <end position="52"/>
    </location>
</feature>
<dbReference type="InterPro" id="IPR009080">
    <property type="entry name" value="tRNAsynth_Ia_anticodon-bd"/>
</dbReference>
<comment type="subunit">
    <text evidence="4 15">Monomer.</text>
</comment>
<keyword evidence="9 15" id="KW-0862">Zinc</keyword>
<dbReference type="InterPro" id="IPR013155">
    <property type="entry name" value="M/V/L/I-tRNA-synth_anticd-bd"/>
</dbReference>
<evidence type="ECO:0000256" key="1">
    <source>
        <dbReference type="ARBA" id="ARBA00001947"/>
    </source>
</evidence>
<protein>
    <recommendedName>
        <fullName evidence="15">Isoleucine--tRNA ligase</fullName>
        <ecNumber evidence="15">6.1.1.5</ecNumber>
    </recommendedName>
    <alternativeName>
        <fullName evidence="15">Isoleucyl-tRNA synthetase</fullName>
        <shortName evidence="15">IleRS</shortName>
    </alternativeName>
</protein>
<feature type="domain" description="Aminoacyl-tRNA synthetase class Ia" evidence="16">
    <location>
        <begin position="12"/>
        <end position="510"/>
    </location>
</feature>
<evidence type="ECO:0000256" key="13">
    <source>
        <dbReference type="ARBA" id="ARBA00025217"/>
    </source>
</evidence>
<dbReference type="PANTHER" id="PTHR42780:SF1">
    <property type="entry name" value="ISOLEUCINE--TRNA LIGASE, CYTOPLASMIC"/>
    <property type="match status" value="1"/>
</dbReference>
<comment type="caution">
    <text evidence="18">The sequence shown here is derived from an EMBL/GenBank/DDBJ whole genome shotgun (WGS) entry which is preliminary data.</text>
</comment>
<dbReference type="AlphaFoldDB" id="A0A1G1XVA9"/>
<sequence>MESKTNQKELEILKFWQGHKIFEKTLEKKSPKGDFVFYEGPPTANAAPGVHHVLARAFKDVLPRYKTMQGFQVSRKAGWDTHGLPVELQVEKKLGIKSKPEIENIVPGNSEQSIIKFNAECKKTVWQFKDEWEKLTARIGFWLDMKNPYITYANEYIESVWAVIKKADERGLLYQGHKVVPFCTRCGTALSSHEVAQGYREVTEDSVYIKCQVTKGNKFVQTDDYILTWTTTPWTLPGNVALAVGPDVTYVRVKRFTGTFDSNNKPIYDNVILAKKIYQELEKQVGSILAEPFDLEFTEGYEGQNIHTQFGIVGEFKGKDLVGVSYEPLFPGAVDGKNNKTAWQVVPADFVTTIDGTGIVHTAVMYGEDDYNLGEKVGLPKQHTVSLEGKFLSHISELAGRHVKDEQTTKLIFQYLKDKGLLFKITPYKHDYPFCWRCDSPLLYYAKDSWFIKMTALQRDLLKNAKKINWVPSHIKDGRFGEWISGIKDWAISRERYWGTPLPIWICQTGNLKSQTRLPSPTAPARLRLRVNSLAGGQVSNLKSMDGCGAIKVIGSIMEIEKLSGKKIDDLHRPFIDQVTFACQCGGTMKRVAEVIDVWLDSGAMPFAQYHYPFANQKLIDKKQQFPADFISEAIDQTRGWFYTLLAVSTIMDKGPSYLNVICLGHVNDAKGQKMSKSKGNIISPWAVIEKNGADALRWYLFTINQPGDAKNFDIQGVTEANKKILILLENILSFYKLYASVNNVILSEMKNLSKKSRDSSPAAQNDMAKNVLDRWIIVRLNQLIELVSTQLDVYHIVEPARAIGKFVNELSTWYVRRSRERFKSGDATGVKTLGYVLLELSKLMAPFTPFIAEEVYRRVNGDKESVHLADWPASTKVSARQAKILDEMELARKIVEIAHSIRHDKQIKVRQPLSVLQYDGNPLSPEMYEIVKDEVNVKEVIKSKINWSDHISIPSGASGVFIGEADRSEFIAVSKGSSSVNFVLSLNTEITAELKLEGEMREIIRQINQLRKENGLTIQDKIVIYYSGLDKIFEKYGDEIKRAAMASQIKNETIDQMKKIVGGKIGIKKV</sequence>
<dbReference type="SUPFAM" id="SSF50677">
    <property type="entry name" value="ValRS/IleRS/LeuRS editing domain"/>
    <property type="match status" value="1"/>
</dbReference>
<reference evidence="18 19" key="1">
    <citation type="journal article" date="2016" name="Nat. Commun.">
        <title>Thousands of microbial genomes shed light on interconnected biogeochemical processes in an aquifer system.</title>
        <authorList>
            <person name="Anantharaman K."/>
            <person name="Brown C.T."/>
            <person name="Hug L.A."/>
            <person name="Sharon I."/>
            <person name="Castelle C.J."/>
            <person name="Probst A.J."/>
            <person name="Thomas B.C."/>
            <person name="Singh A."/>
            <person name="Wilkins M.J."/>
            <person name="Karaoz U."/>
            <person name="Brodie E.L."/>
            <person name="Williams K.H."/>
            <person name="Hubbard S.S."/>
            <person name="Banfield J.F."/>
        </authorList>
    </citation>
    <scope>NUCLEOTIDE SEQUENCE [LARGE SCALE GENOMIC DNA]</scope>
</reference>
<evidence type="ECO:0000259" key="17">
    <source>
        <dbReference type="Pfam" id="PF08264"/>
    </source>
</evidence>
<evidence type="ECO:0000259" key="16">
    <source>
        <dbReference type="Pfam" id="PF00133"/>
    </source>
</evidence>
<proteinExistence type="inferred from homology"/>
<evidence type="ECO:0000256" key="3">
    <source>
        <dbReference type="ARBA" id="ARBA00007078"/>
    </source>
</evidence>
<dbReference type="PANTHER" id="PTHR42780">
    <property type="entry name" value="SOLEUCYL-TRNA SYNTHETASE"/>
    <property type="match status" value="1"/>
</dbReference>
<evidence type="ECO:0000256" key="9">
    <source>
        <dbReference type="ARBA" id="ARBA00022833"/>
    </source>
</evidence>
<dbReference type="Pfam" id="PF19302">
    <property type="entry name" value="DUF5915"/>
    <property type="match status" value="1"/>
</dbReference>
<evidence type="ECO:0000256" key="15">
    <source>
        <dbReference type="HAMAP-Rule" id="MF_02003"/>
    </source>
</evidence>
<dbReference type="CDD" id="cd07961">
    <property type="entry name" value="Anticodon_Ia_Ile_ABEc"/>
    <property type="match status" value="1"/>
</dbReference>
<feature type="domain" description="Aminoacyl-tRNA synthetase class Ia" evidence="16">
    <location>
        <begin position="562"/>
        <end position="707"/>
    </location>
</feature>
<evidence type="ECO:0000256" key="7">
    <source>
        <dbReference type="ARBA" id="ARBA00022723"/>
    </source>
</evidence>
<keyword evidence="7 15" id="KW-0479">Metal-binding</keyword>
<feature type="short sequence motif" description="'KMSKS' region" evidence="15">
    <location>
        <begin position="674"/>
        <end position="678"/>
    </location>
</feature>
<dbReference type="NCBIfam" id="TIGR00392">
    <property type="entry name" value="ileS"/>
    <property type="match status" value="1"/>
</dbReference>
<dbReference type="GO" id="GO:0005524">
    <property type="term" value="F:ATP binding"/>
    <property type="evidence" value="ECO:0007669"/>
    <property type="project" value="UniProtKB-UniRule"/>
</dbReference>
<dbReference type="InterPro" id="IPR009008">
    <property type="entry name" value="Val/Leu/Ile-tRNA-synth_edit"/>
</dbReference>
<dbReference type="InterPro" id="IPR023586">
    <property type="entry name" value="Ile-tRNA-ligase_type2"/>
</dbReference>
<dbReference type="InterPro" id="IPR002301">
    <property type="entry name" value="Ile-tRNA-ligase"/>
</dbReference>
<keyword evidence="12 15" id="KW-0030">Aminoacyl-tRNA synthetase</keyword>
<dbReference type="FunFam" id="3.40.50.620:FF:000063">
    <property type="entry name" value="Isoleucine--tRNA ligase"/>
    <property type="match status" value="1"/>
</dbReference>
<evidence type="ECO:0000313" key="19">
    <source>
        <dbReference type="Proteomes" id="UP000178930"/>
    </source>
</evidence>
<dbReference type="Gene3D" id="3.90.740.10">
    <property type="entry name" value="Valyl/Leucyl/Isoleucyl-tRNA synthetase, editing domain"/>
    <property type="match status" value="1"/>
</dbReference>
<evidence type="ECO:0000256" key="10">
    <source>
        <dbReference type="ARBA" id="ARBA00022840"/>
    </source>
</evidence>
<keyword evidence="8 15" id="KW-0547">Nucleotide-binding</keyword>
<feature type="domain" description="Methionyl/Valyl/Leucyl/Isoleucyl-tRNA synthetase anticodon-binding" evidence="17">
    <location>
        <begin position="774"/>
        <end position="917"/>
    </location>
</feature>
<comment type="similarity">
    <text evidence="3 15">Belongs to the class-I aminoacyl-tRNA synthetase family. IleS type 2 subfamily.</text>
</comment>
<comment type="subcellular location">
    <subcellularLocation>
        <location evidence="2 15">Cytoplasm</location>
    </subcellularLocation>
</comment>
<keyword evidence="10 15" id="KW-0067">ATP-binding</keyword>
<name>A0A1G1XVA9_9BACT</name>
<dbReference type="InterPro" id="IPR002300">
    <property type="entry name" value="aa-tRNA-synth_Ia"/>
</dbReference>
<dbReference type="Pfam" id="PF00133">
    <property type="entry name" value="tRNA-synt_1"/>
    <property type="match status" value="2"/>
</dbReference>
<evidence type="ECO:0000256" key="2">
    <source>
        <dbReference type="ARBA" id="ARBA00004496"/>
    </source>
</evidence>
<evidence type="ECO:0000256" key="11">
    <source>
        <dbReference type="ARBA" id="ARBA00022917"/>
    </source>
</evidence>
<comment type="catalytic activity">
    <reaction evidence="14 15">
        <text>tRNA(Ile) + L-isoleucine + ATP = L-isoleucyl-tRNA(Ile) + AMP + diphosphate</text>
        <dbReference type="Rhea" id="RHEA:11060"/>
        <dbReference type="Rhea" id="RHEA-COMP:9666"/>
        <dbReference type="Rhea" id="RHEA-COMP:9695"/>
        <dbReference type="ChEBI" id="CHEBI:30616"/>
        <dbReference type="ChEBI" id="CHEBI:33019"/>
        <dbReference type="ChEBI" id="CHEBI:58045"/>
        <dbReference type="ChEBI" id="CHEBI:78442"/>
        <dbReference type="ChEBI" id="CHEBI:78528"/>
        <dbReference type="ChEBI" id="CHEBI:456215"/>
        <dbReference type="EC" id="6.1.1.5"/>
    </reaction>
</comment>
<dbReference type="GO" id="GO:0004822">
    <property type="term" value="F:isoleucine-tRNA ligase activity"/>
    <property type="evidence" value="ECO:0007669"/>
    <property type="project" value="UniProtKB-UniRule"/>
</dbReference>
<comment type="domain">
    <text evidence="15">IleRS has two distinct active sites: one for aminoacylation and one for editing. The misactivated valine is translocated from the active site to the editing site, which sterically excludes the correctly activated isoleucine. The single editing site contains two valyl binding pockets, one specific for each substrate (Val-AMP or Val-tRNA(Ile)).</text>
</comment>
<dbReference type="InterPro" id="IPR033709">
    <property type="entry name" value="Anticodon_Ile_ABEc"/>
</dbReference>
<dbReference type="Gene3D" id="3.40.50.620">
    <property type="entry name" value="HUPs"/>
    <property type="match status" value="3"/>
</dbReference>
<dbReference type="GO" id="GO:0000049">
    <property type="term" value="F:tRNA binding"/>
    <property type="evidence" value="ECO:0007669"/>
    <property type="project" value="InterPro"/>
</dbReference>
<dbReference type="SUPFAM" id="SSF47323">
    <property type="entry name" value="Anticodon-binding domain of a subclass of class I aminoacyl-tRNA synthetases"/>
    <property type="match status" value="1"/>
</dbReference>
<comment type="cofactor">
    <cofactor evidence="1 15">
        <name>Zn(2+)</name>
        <dbReference type="ChEBI" id="CHEBI:29105"/>
    </cofactor>
</comment>
<feature type="binding site" evidence="15">
    <location>
        <position position="677"/>
    </location>
    <ligand>
        <name>ATP</name>
        <dbReference type="ChEBI" id="CHEBI:30616"/>
    </ligand>
</feature>
<dbReference type="PRINTS" id="PR00984">
    <property type="entry name" value="TRNASYNTHILE"/>
</dbReference>
<organism evidence="18 19">
    <name type="scientific">Candidatus Buchananbacteria bacterium RIFCSPHIGHO2_01_FULL_39_14</name>
    <dbReference type="NCBI Taxonomy" id="1797532"/>
    <lineage>
        <taxon>Bacteria</taxon>
        <taxon>Candidatus Buchananiibacteriota</taxon>
    </lineage>
</organism>
<keyword evidence="5 15" id="KW-0963">Cytoplasm</keyword>
<dbReference type="Pfam" id="PF08264">
    <property type="entry name" value="Anticodon_1"/>
    <property type="match status" value="1"/>
</dbReference>
<dbReference type="Proteomes" id="UP000178930">
    <property type="component" value="Unassembled WGS sequence"/>
</dbReference>